<proteinExistence type="predicted"/>
<sequence length="201" mass="21520">MNGWTSRNPRGASHIVSSRRAPSRIRAALGTLCGIVALTATLTGCAGGDGNTAGATSQTDTRVPSSATITTTPTNNAPGGNSTDAQAGVDASELPLAPSAQLIQQYLDQPRIISAYEKPILERARDNGGVTDDDYEAAWTRFEGCMADRGYTKVTVKRYPNGIVDRGVMRYEPRTIPAYRFGDDADECYRDIAVLNQVYLA</sequence>
<feature type="compositionally biased region" description="Low complexity" evidence="1">
    <location>
        <begin position="64"/>
        <end position="83"/>
    </location>
</feature>
<comment type="caution">
    <text evidence="2">The sequence shown here is derived from an EMBL/GenBank/DDBJ whole genome shotgun (WGS) entry which is preliminary data.</text>
</comment>
<protein>
    <submittedName>
        <fullName evidence="2">Uncharacterized protein</fullName>
    </submittedName>
</protein>
<dbReference type="EMBL" id="JAAIIH010000018">
    <property type="protein sequence ID" value="NMN01196.1"/>
    <property type="molecule type" value="Genomic_DNA"/>
</dbReference>
<evidence type="ECO:0000313" key="3">
    <source>
        <dbReference type="Proteomes" id="UP000588277"/>
    </source>
</evidence>
<evidence type="ECO:0000256" key="1">
    <source>
        <dbReference type="SAM" id="MobiDB-lite"/>
    </source>
</evidence>
<accession>A0A7Y0F3D4</accession>
<organism evidence="2 3">
    <name type="scientific">Bifidobacterium moraviense</name>
    <dbReference type="NCBI Taxonomy" id="2675323"/>
    <lineage>
        <taxon>Bacteria</taxon>
        <taxon>Bacillati</taxon>
        <taxon>Actinomycetota</taxon>
        <taxon>Actinomycetes</taxon>
        <taxon>Bifidobacteriales</taxon>
        <taxon>Bifidobacteriaceae</taxon>
        <taxon>Bifidobacterium</taxon>
    </lineage>
</organism>
<dbReference type="AlphaFoldDB" id="A0A7Y0F3D4"/>
<evidence type="ECO:0000313" key="2">
    <source>
        <dbReference type="EMBL" id="NMN01196.1"/>
    </source>
</evidence>
<keyword evidence="3" id="KW-1185">Reference proteome</keyword>
<name>A0A7Y0F3D4_9BIFI</name>
<reference evidence="2 3" key="1">
    <citation type="submission" date="2020-02" db="EMBL/GenBank/DDBJ databases">
        <title>Characterization of phylogenetic diversity of novel bifidobacterial species isolated in Czech ZOOs.</title>
        <authorList>
            <person name="Lugli G.A."/>
            <person name="Vera N.B."/>
            <person name="Ventura M."/>
        </authorList>
    </citation>
    <scope>NUCLEOTIDE SEQUENCE [LARGE SCALE GENOMIC DNA]</scope>
    <source>
        <strain evidence="2 3">DSM 109958</strain>
    </source>
</reference>
<gene>
    <name evidence="2" type="ORF">G1C96_1781</name>
</gene>
<feature type="region of interest" description="Disordered" evidence="1">
    <location>
        <begin position="1"/>
        <end position="20"/>
    </location>
</feature>
<feature type="region of interest" description="Disordered" evidence="1">
    <location>
        <begin position="47"/>
        <end position="87"/>
    </location>
</feature>
<dbReference type="Proteomes" id="UP000588277">
    <property type="component" value="Unassembled WGS sequence"/>
</dbReference>
<feature type="compositionally biased region" description="Polar residues" evidence="1">
    <location>
        <begin position="53"/>
        <end position="63"/>
    </location>
</feature>